<dbReference type="InterPro" id="IPR008207">
    <property type="entry name" value="Sig_transdc_His_kin_Hpt_dom"/>
</dbReference>
<accession>W9GN06</accession>
<dbReference type="GO" id="GO:0000160">
    <property type="term" value="P:phosphorelay signal transduction system"/>
    <property type="evidence" value="ECO:0007669"/>
    <property type="project" value="InterPro"/>
</dbReference>
<dbReference type="Gene3D" id="1.20.120.160">
    <property type="entry name" value="HPT domain"/>
    <property type="match status" value="1"/>
</dbReference>
<proteinExistence type="predicted"/>
<sequence length="130" mass="13603">MGQSHDWGAIDPTVLERLAEELGSLGVAQRIGRIYLELLEERVSRLCTACEAGDVDAALETALTLKVTSATVGAAAVSGCAERVERGLRNGGLRGEGGSRGVKRLEALRRAATDTLVTGFGLGRPTGRGR</sequence>
<name>W9GN06_9MICO</name>
<reference evidence="3" key="1">
    <citation type="submission" date="2013-08" db="EMBL/GenBank/DDBJ databases">
        <title>Intrasporangium oryzae NRRL B-24470.</title>
        <authorList>
            <person name="Liu H."/>
            <person name="Wang G."/>
        </authorList>
    </citation>
    <scope>NUCLEOTIDE SEQUENCE [LARGE SCALE GENOMIC DNA]</scope>
    <source>
        <strain evidence="3">Q5-1</strain>
    </source>
</reference>
<dbReference type="AlphaFoldDB" id="W9GN06"/>
<feature type="domain" description="HPt" evidence="1">
    <location>
        <begin position="33"/>
        <end position="97"/>
    </location>
</feature>
<dbReference type="EMBL" id="AWQS01000007">
    <property type="protein sequence ID" value="EWT07641.1"/>
    <property type="molecule type" value="Genomic_DNA"/>
</dbReference>
<dbReference type="OrthoDB" id="4964540at2"/>
<dbReference type="Pfam" id="PF01627">
    <property type="entry name" value="Hpt"/>
    <property type="match status" value="1"/>
</dbReference>
<dbReference type="RefSeq" id="WP_155892780.1">
    <property type="nucleotide sequence ID" value="NZ_AWQS01000007.1"/>
</dbReference>
<dbReference type="Proteomes" id="UP000019494">
    <property type="component" value="Unassembled WGS sequence"/>
</dbReference>
<evidence type="ECO:0000313" key="2">
    <source>
        <dbReference type="EMBL" id="EWT07641.1"/>
    </source>
</evidence>
<dbReference type="InterPro" id="IPR036641">
    <property type="entry name" value="HPT_dom_sf"/>
</dbReference>
<gene>
    <name evidence="2" type="ORF">N864_03405</name>
</gene>
<keyword evidence="3" id="KW-1185">Reference proteome</keyword>
<protein>
    <recommendedName>
        <fullName evidence="1">HPt domain-containing protein</fullName>
    </recommendedName>
</protein>
<evidence type="ECO:0000313" key="3">
    <source>
        <dbReference type="Proteomes" id="UP000019494"/>
    </source>
</evidence>
<dbReference type="SUPFAM" id="SSF47226">
    <property type="entry name" value="Histidine-containing phosphotransfer domain, HPT domain"/>
    <property type="match status" value="1"/>
</dbReference>
<evidence type="ECO:0000259" key="1">
    <source>
        <dbReference type="Pfam" id="PF01627"/>
    </source>
</evidence>
<organism evidence="2 3">
    <name type="scientific">Intrasporangium chromatireducens Q5-1</name>
    <dbReference type="NCBI Taxonomy" id="584657"/>
    <lineage>
        <taxon>Bacteria</taxon>
        <taxon>Bacillati</taxon>
        <taxon>Actinomycetota</taxon>
        <taxon>Actinomycetes</taxon>
        <taxon>Micrococcales</taxon>
        <taxon>Intrasporangiaceae</taxon>
        <taxon>Intrasporangium</taxon>
    </lineage>
</organism>
<comment type="caution">
    <text evidence="2">The sequence shown here is derived from an EMBL/GenBank/DDBJ whole genome shotgun (WGS) entry which is preliminary data.</text>
</comment>